<feature type="transmembrane region" description="Helical" evidence="6">
    <location>
        <begin position="230"/>
        <end position="257"/>
    </location>
</feature>
<dbReference type="STRING" id="1196324.A374_09069"/>
<evidence type="ECO:0000313" key="7">
    <source>
        <dbReference type="EMBL" id="EIT85975.1"/>
    </source>
</evidence>
<name>I8UGI3_9BACL</name>
<dbReference type="Proteomes" id="UP000004080">
    <property type="component" value="Unassembled WGS sequence"/>
</dbReference>
<accession>I8UGI3</accession>
<comment type="similarity">
    <text evidence="2">Belongs to the autoinducer-2 exporter (AI-2E) (TC 2.A.86) family.</text>
</comment>
<dbReference type="EMBL" id="AKKV01000024">
    <property type="protein sequence ID" value="EIT85975.1"/>
    <property type="molecule type" value="Genomic_DNA"/>
</dbReference>
<comment type="subcellular location">
    <subcellularLocation>
        <location evidence="1">Membrane</location>
        <topology evidence="1">Multi-pass membrane protein</topology>
    </subcellularLocation>
</comment>
<feature type="transmembrane region" description="Helical" evidence="6">
    <location>
        <begin position="65"/>
        <end position="86"/>
    </location>
</feature>
<dbReference type="PANTHER" id="PTHR21716">
    <property type="entry name" value="TRANSMEMBRANE PROTEIN"/>
    <property type="match status" value="1"/>
</dbReference>
<sequence>MNVMMKLLKSENTKKVLALLLLVGILYMVKSLFNILLITFIFSYLFYNLQEVIYKFTRGYINRKLIAITIYLCISGLLVLVIVKYIPLLGIQFIEIGKEVSSFNWEELARSIDPRVTSLINNIEPQKYISSGMNTIITGITSVGSFSVQLFVSLLLSFFFLLEKNTIVAFGKKVETSKIGPLYQYYSYFGKNFLNSFGKVLQTQILISFINAVLSVIMLGILGFNQLFGLGVMIFLLGLIPVAGVVISFVPLAIIAFKIGGMTQVIWVVVMIIVLHALESYFLNPKLMSIRTKLPTFFTFLTLIVSEHFLGIWGLLIGLPLVMFVLDMLHITNKPLMRTDKKEVLDAKTNDKFIQ</sequence>
<dbReference type="Pfam" id="PF01594">
    <property type="entry name" value="AI-2E_transport"/>
    <property type="match status" value="1"/>
</dbReference>
<keyword evidence="8" id="KW-1185">Reference proteome</keyword>
<protein>
    <recommendedName>
        <fullName evidence="9">Permease</fullName>
    </recommendedName>
</protein>
<dbReference type="eggNOG" id="COG0628">
    <property type="taxonomic scope" value="Bacteria"/>
</dbReference>
<dbReference type="GO" id="GO:0055085">
    <property type="term" value="P:transmembrane transport"/>
    <property type="evidence" value="ECO:0007669"/>
    <property type="project" value="TreeGrafter"/>
</dbReference>
<feature type="transmembrane region" description="Helical" evidence="6">
    <location>
        <begin position="136"/>
        <end position="162"/>
    </location>
</feature>
<proteinExistence type="inferred from homology"/>
<evidence type="ECO:0000256" key="4">
    <source>
        <dbReference type="ARBA" id="ARBA00022989"/>
    </source>
</evidence>
<reference evidence="7 8" key="1">
    <citation type="journal article" date="2012" name="J. Bacteriol.">
        <title>Genome of Bacillus macauensis ZFHKF-1, a Long-Chain-Forming Bacterium.</title>
        <authorList>
            <person name="Cai L."/>
            <person name="Zhang T."/>
        </authorList>
    </citation>
    <scope>NUCLEOTIDE SEQUENCE [LARGE SCALE GENOMIC DNA]</scope>
    <source>
        <strain evidence="7 8">ZFHKF-1</strain>
    </source>
</reference>
<organism evidence="7 8">
    <name type="scientific">Fictibacillus macauensis ZFHKF-1</name>
    <dbReference type="NCBI Taxonomy" id="1196324"/>
    <lineage>
        <taxon>Bacteria</taxon>
        <taxon>Bacillati</taxon>
        <taxon>Bacillota</taxon>
        <taxon>Bacilli</taxon>
        <taxon>Bacillales</taxon>
        <taxon>Fictibacillaceae</taxon>
        <taxon>Fictibacillus</taxon>
    </lineage>
</organism>
<evidence type="ECO:0000256" key="3">
    <source>
        <dbReference type="ARBA" id="ARBA00022692"/>
    </source>
</evidence>
<keyword evidence="3 6" id="KW-0812">Transmembrane</keyword>
<evidence type="ECO:0000256" key="6">
    <source>
        <dbReference type="SAM" id="Phobius"/>
    </source>
</evidence>
<keyword evidence="5 6" id="KW-0472">Membrane</keyword>
<evidence type="ECO:0008006" key="9">
    <source>
        <dbReference type="Google" id="ProtNLM"/>
    </source>
</evidence>
<dbReference type="GO" id="GO:0016020">
    <property type="term" value="C:membrane"/>
    <property type="evidence" value="ECO:0007669"/>
    <property type="project" value="UniProtKB-SubCell"/>
</dbReference>
<dbReference type="InterPro" id="IPR002549">
    <property type="entry name" value="AI-2E-like"/>
</dbReference>
<evidence type="ECO:0000313" key="8">
    <source>
        <dbReference type="Proteomes" id="UP000004080"/>
    </source>
</evidence>
<comment type="caution">
    <text evidence="7">The sequence shown here is derived from an EMBL/GenBank/DDBJ whole genome shotgun (WGS) entry which is preliminary data.</text>
</comment>
<dbReference type="PATRIC" id="fig|1196324.3.peg.1857"/>
<dbReference type="PANTHER" id="PTHR21716:SF62">
    <property type="entry name" value="TRANSPORT PROTEIN YDBI-RELATED"/>
    <property type="match status" value="1"/>
</dbReference>
<gene>
    <name evidence="7" type="ORF">A374_09069</name>
</gene>
<dbReference type="AlphaFoldDB" id="I8UGI3"/>
<evidence type="ECO:0000256" key="5">
    <source>
        <dbReference type="ARBA" id="ARBA00023136"/>
    </source>
</evidence>
<feature type="transmembrane region" description="Helical" evidence="6">
    <location>
        <begin position="303"/>
        <end position="329"/>
    </location>
</feature>
<feature type="transmembrane region" description="Helical" evidence="6">
    <location>
        <begin position="205"/>
        <end position="224"/>
    </location>
</feature>
<evidence type="ECO:0000256" key="2">
    <source>
        <dbReference type="ARBA" id="ARBA00009773"/>
    </source>
</evidence>
<keyword evidence="4 6" id="KW-1133">Transmembrane helix</keyword>
<feature type="transmembrane region" description="Helical" evidence="6">
    <location>
        <begin position="264"/>
        <end position="283"/>
    </location>
</feature>
<evidence type="ECO:0000256" key="1">
    <source>
        <dbReference type="ARBA" id="ARBA00004141"/>
    </source>
</evidence>